<evidence type="ECO:0000313" key="1">
    <source>
        <dbReference type="EMBL" id="KAH7264002.1"/>
    </source>
</evidence>
<organism evidence="1 2">
    <name type="scientific">Fusarium solani</name>
    <name type="common">Filamentous fungus</name>
    <dbReference type="NCBI Taxonomy" id="169388"/>
    <lineage>
        <taxon>Eukaryota</taxon>
        <taxon>Fungi</taxon>
        <taxon>Dikarya</taxon>
        <taxon>Ascomycota</taxon>
        <taxon>Pezizomycotina</taxon>
        <taxon>Sordariomycetes</taxon>
        <taxon>Hypocreomycetidae</taxon>
        <taxon>Hypocreales</taxon>
        <taxon>Nectriaceae</taxon>
        <taxon>Fusarium</taxon>
        <taxon>Fusarium solani species complex</taxon>
    </lineage>
</organism>
<sequence>MRSIVSTRPLSRPGELHSLVIEFPLLLSLSFARSGRQVVLQLMDRPLSTVGLQDPDGIGGRCITSTGIMGPVTSLAQATTVLCMPRTGPFGPLPRDAIHRCAMRWTDNCSGVPFAPFSQVELRLSARSQPSPEDRATQQTMRPSCLRVPMDDGVQVASKGRMRCAHRPSSMTLARTLSPPRPIHVWMRWRKKRWSTTKTRCDRKKMESSVGRISVRRSPAVTEGARCGLVSSPHLPLSRLALCSASSSASLRA</sequence>
<protein>
    <submittedName>
        <fullName evidence="1">Uncharacterized protein</fullName>
    </submittedName>
</protein>
<comment type="caution">
    <text evidence="1">The sequence shown here is derived from an EMBL/GenBank/DDBJ whole genome shotgun (WGS) entry which is preliminary data.</text>
</comment>
<accession>A0A9P9HVG2</accession>
<evidence type="ECO:0000313" key="2">
    <source>
        <dbReference type="Proteomes" id="UP000736672"/>
    </source>
</evidence>
<gene>
    <name evidence="1" type="ORF">B0J15DRAFT_259614</name>
</gene>
<dbReference type="AlphaFoldDB" id="A0A9P9HVG2"/>
<dbReference type="EMBL" id="JAGTJS010000007">
    <property type="protein sequence ID" value="KAH7264002.1"/>
    <property type="molecule type" value="Genomic_DNA"/>
</dbReference>
<proteinExistence type="predicted"/>
<keyword evidence="2" id="KW-1185">Reference proteome</keyword>
<dbReference type="Proteomes" id="UP000736672">
    <property type="component" value="Unassembled WGS sequence"/>
</dbReference>
<reference evidence="1" key="1">
    <citation type="journal article" date="2021" name="Nat. Commun.">
        <title>Genetic determinants of endophytism in the Arabidopsis root mycobiome.</title>
        <authorList>
            <person name="Mesny F."/>
            <person name="Miyauchi S."/>
            <person name="Thiergart T."/>
            <person name="Pickel B."/>
            <person name="Atanasova L."/>
            <person name="Karlsson M."/>
            <person name="Huettel B."/>
            <person name="Barry K.W."/>
            <person name="Haridas S."/>
            <person name="Chen C."/>
            <person name="Bauer D."/>
            <person name="Andreopoulos W."/>
            <person name="Pangilinan J."/>
            <person name="LaButti K."/>
            <person name="Riley R."/>
            <person name="Lipzen A."/>
            <person name="Clum A."/>
            <person name="Drula E."/>
            <person name="Henrissat B."/>
            <person name="Kohler A."/>
            <person name="Grigoriev I.V."/>
            <person name="Martin F.M."/>
            <person name="Hacquard S."/>
        </authorList>
    </citation>
    <scope>NUCLEOTIDE SEQUENCE</scope>
    <source>
        <strain evidence="1">FSSC 5 MPI-SDFR-AT-0091</strain>
    </source>
</reference>
<name>A0A9P9HVG2_FUSSL</name>